<reference evidence="2 3" key="1">
    <citation type="journal article" date="2020" name="Biotechnol. Biofuels">
        <title>New insights from the biogas microbiome by comprehensive genome-resolved metagenomics of nearly 1600 species originating from multiple anaerobic digesters.</title>
        <authorList>
            <person name="Campanaro S."/>
            <person name="Treu L."/>
            <person name="Rodriguez-R L.M."/>
            <person name="Kovalovszki A."/>
            <person name="Ziels R.M."/>
            <person name="Maus I."/>
            <person name="Zhu X."/>
            <person name="Kougias P.G."/>
            <person name="Basile A."/>
            <person name="Luo G."/>
            <person name="Schluter A."/>
            <person name="Konstantinidis K.T."/>
            <person name="Angelidaki I."/>
        </authorList>
    </citation>
    <scope>NUCLEOTIDE SEQUENCE [LARGE SCALE GENOMIC DNA]</scope>
    <source>
        <strain evidence="2">AS27yjCOA_65</strain>
    </source>
</reference>
<dbReference type="Proteomes" id="UP000524246">
    <property type="component" value="Unassembled WGS sequence"/>
</dbReference>
<keyword evidence="1" id="KW-1133">Transmembrane helix</keyword>
<feature type="transmembrane region" description="Helical" evidence="1">
    <location>
        <begin position="84"/>
        <end position="103"/>
    </location>
</feature>
<dbReference type="AlphaFoldDB" id="A0A7X9IIW9"/>
<feature type="non-terminal residue" evidence="2">
    <location>
        <position position="1"/>
    </location>
</feature>
<name>A0A7X9IIW9_9DELT</name>
<feature type="transmembrane region" description="Helical" evidence="1">
    <location>
        <begin position="160"/>
        <end position="178"/>
    </location>
</feature>
<evidence type="ECO:0000313" key="2">
    <source>
        <dbReference type="EMBL" id="NMC62473.1"/>
    </source>
</evidence>
<dbReference type="EMBL" id="JAAZON010000203">
    <property type="protein sequence ID" value="NMC62473.1"/>
    <property type="molecule type" value="Genomic_DNA"/>
</dbReference>
<keyword evidence="1" id="KW-0812">Transmembrane</keyword>
<evidence type="ECO:0000313" key="3">
    <source>
        <dbReference type="Proteomes" id="UP000524246"/>
    </source>
</evidence>
<accession>A0A7X9IIW9</accession>
<sequence>AFLDYSSSGLENPLTHLLLAGLAWELLVLRPRIKHEKHVFYISALSGLSHLSRPDAIVLFLPALVLTLWEAWKEIKWKIFRPLLLGFSPLFAWLAFSFFYYGFPFPNTAYAKLGSGVPSLLLIKSGAAYLWNSLKWDTLSLTCIAIVSVQAFRFKLKYELALVAGSLLYLIYILSIGGDFMSGRFISAPFYLAILCLPSLISGKKVLGGLLCIALVSSLTNPRSFFSPFPVSQPNLMGLFKFNDTRRFFSKNTSLLAFLKAGGQNNHEFAHRGKVFRSSNKKLSKSVAIGMFGYMAGPEKRIIDLYALSDPLLARLPIPNPRKWRIGHFRRKIPNGYETSIESLENHIEEPALKDYYQKLTFITRGPLLSWDRLRTALAFNLGRYEHLKDNYVASSMSSAK</sequence>
<evidence type="ECO:0000256" key="1">
    <source>
        <dbReference type="SAM" id="Phobius"/>
    </source>
</evidence>
<keyword evidence="1" id="KW-0472">Membrane</keyword>
<organism evidence="2 3">
    <name type="scientific">SAR324 cluster bacterium</name>
    <dbReference type="NCBI Taxonomy" id="2024889"/>
    <lineage>
        <taxon>Bacteria</taxon>
        <taxon>Deltaproteobacteria</taxon>
        <taxon>SAR324 cluster</taxon>
    </lineage>
</organism>
<proteinExistence type="predicted"/>
<comment type="caution">
    <text evidence="2">The sequence shown here is derived from an EMBL/GenBank/DDBJ whole genome shotgun (WGS) entry which is preliminary data.</text>
</comment>
<evidence type="ECO:0008006" key="4">
    <source>
        <dbReference type="Google" id="ProtNLM"/>
    </source>
</evidence>
<gene>
    <name evidence="2" type="ORF">GYA55_04825</name>
</gene>
<protein>
    <recommendedName>
        <fullName evidence="4">Glycosyltransferase RgtA/B/C/D-like domain-containing protein</fullName>
    </recommendedName>
</protein>